<evidence type="ECO:0000313" key="2">
    <source>
        <dbReference type="EMBL" id="ART81608.1"/>
    </source>
</evidence>
<proteinExistence type="predicted"/>
<accession>A0A1Y0D255</accession>
<feature type="chain" id="PRO_5012168843" description="PepSY domain-containing protein" evidence="1">
    <location>
        <begin position="30"/>
        <end position="248"/>
    </location>
</feature>
<protein>
    <recommendedName>
        <fullName evidence="4">PepSY domain-containing protein</fullName>
    </recommendedName>
</protein>
<sequence length="248" mass="28095">MKTVNSHKPLLLSAIITALTMSYANISIAADTDPKEHVWQDRMGLENYDRQRDALEKDLTGSDTVEQLRSRLQKAGYRLTAINQESDSDIEYEVVKGDHTFEVKSEVSDGKLKDLAVTNNIWRADTTKRALKDADYDASDVTYDKENPGRYSDAQFADTWAQEKDALAAAMPAGKKFDDYKKILEDKGYQITSINDADDDEVEFEIVKGDHSFEVNLERDDDTKVVEEVEISNNIWHSEETEKALGED</sequence>
<gene>
    <name evidence="2" type="ORF">CBP31_02320</name>
</gene>
<dbReference type="OrthoDB" id="8524455at2"/>
<evidence type="ECO:0008006" key="4">
    <source>
        <dbReference type="Google" id="ProtNLM"/>
    </source>
</evidence>
<dbReference type="RefSeq" id="WP_087034694.1">
    <property type="nucleotide sequence ID" value="NZ_CP021377.1"/>
</dbReference>
<feature type="signal peptide" evidence="1">
    <location>
        <begin position="1"/>
        <end position="29"/>
    </location>
</feature>
<reference evidence="2 3" key="1">
    <citation type="journal article" date="2014" name="Int. J. Syst. Evol. Microbiol.">
        <title>Oceanisphaera profunda sp. nov., a marine bacterium isolated from deep-sea sediment, and emended description of the genus Oceanisphaera.</title>
        <authorList>
            <person name="Xu Z."/>
            <person name="Zhang X.Y."/>
            <person name="Su H.N."/>
            <person name="Yu Z.C."/>
            <person name="Liu C."/>
            <person name="Li H."/>
            <person name="Chen X.L."/>
            <person name="Song X.Y."/>
            <person name="Xie B.B."/>
            <person name="Qin Q.L."/>
            <person name="Zhou B.C."/>
            <person name="Shi M."/>
            <person name="Huang Y."/>
            <person name="Zhang Y.Z."/>
        </authorList>
    </citation>
    <scope>NUCLEOTIDE SEQUENCE [LARGE SCALE GENOMIC DNA]</scope>
    <source>
        <strain evidence="2 3">SM1222</strain>
    </source>
</reference>
<evidence type="ECO:0000256" key="1">
    <source>
        <dbReference type="SAM" id="SignalP"/>
    </source>
</evidence>
<name>A0A1Y0D255_9GAMM</name>
<keyword evidence="3" id="KW-1185">Reference proteome</keyword>
<dbReference type="AlphaFoldDB" id="A0A1Y0D255"/>
<organism evidence="2 3">
    <name type="scientific">Oceanisphaera profunda</name>
    <dbReference type="NCBI Taxonomy" id="1416627"/>
    <lineage>
        <taxon>Bacteria</taxon>
        <taxon>Pseudomonadati</taxon>
        <taxon>Pseudomonadota</taxon>
        <taxon>Gammaproteobacteria</taxon>
        <taxon>Aeromonadales</taxon>
        <taxon>Aeromonadaceae</taxon>
        <taxon>Oceanisphaera</taxon>
    </lineage>
</organism>
<dbReference type="EMBL" id="CP021377">
    <property type="protein sequence ID" value="ART81608.1"/>
    <property type="molecule type" value="Genomic_DNA"/>
</dbReference>
<dbReference type="Proteomes" id="UP000243937">
    <property type="component" value="Chromosome"/>
</dbReference>
<dbReference type="KEGG" id="opf:CBP31_02320"/>
<evidence type="ECO:0000313" key="3">
    <source>
        <dbReference type="Proteomes" id="UP000243937"/>
    </source>
</evidence>
<keyword evidence="1" id="KW-0732">Signal</keyword>